<organism evidence="2 3">
    <name type="scientific">Paucilactobacillus hokkaidonensis JCM 18461</name>
    <dbReference type="NCBI Taxonomy" id="1291742"/>
    <lineage>
        <taxon>Bacteria</taxon>
        <taxon>Bacillati</taxon>
        <taxon>Bacillota</taxon>
        <taxon>Bacilli</taxon>
        <taxon>Lactobacillales</taxon>
        <taxon>Lactobacillaceae</taxon>
        <taxon>Paucilactobacillus</taxon>
    </lineage>
</organism>
<dbReference type="Proteomes" id="UP000031620">
    <property type="component" value="Chromosome"/>
</dbReference>
<keyword evidence="1" id="KW-0472">Membrane</keyword>
<name>A0A0A1GYJ7_9LACO</name>
<dbReference type="AlphaFoldDB" id="A0A0A1GYJ7"/>
<accession>A0A0A1GYJ7</accession>
<proteinExistence type="predicted"/>
<dbReference type="HOGENOM" id="CLU_1203599_0_0_9"/>
<feature type="transmembrane region" description="Helical" evidence="1">
    <location>
        <begin position="205"/>
        <end position="224"/>
    </location>
</feature>
<keyword evidence="1" id="KW-1133">Transmembrane helix</keyword>
<evidence type="ECO:0000313" key="3">
    <source>
        <dbReference type="Proteomes" id="UP000031620"/>
    </source>
</evidence>
<dbReference type="EMBL" id="AP014680">
    <property type="protein sequence ID" value="BAP86019.1"/>
    <property type="molecule type" value="Genomic_DNA"/>
</dbReference>
<feature type="transmembrane region" description="Helical" evidence="1">
    <location>
        <begin position="162"/>
        <end position="185"/>
    </location>
</feature>
<protein>
    <submittedName>
        <fullName evidence="2">Uncharacterized protein</fullName>
    </submittedName>
</protein>
<keyword evidence="1" id="KW-0812">Transmembrane</keyword>
<evidence type="ECO:0000256" key="1">
    <source>
        <dbReference type="SAM" id="Phobius"/>
    </source>
</evidence>
<dbReference type="KEGG" id="lho:LOOC260_115090"/>
<reference evidence="2 3" key="1">
    <citation type="submission" date="2014-11" db="EMBL/GenBank/DDBJ databases">
        <title>Complete genome sequence and analysis of Lactobacillus hokkaidonensis LOOC260T.</title>
        <authorList>
            <person name="Tanizawa Y."/>
            <person name="Tohno M."/>
            <person name="Kaminuma E."/>
            <person name="Nakamura Y."/>
            <person name="Arita M."/>
        </authorList>
    </citation>
    <scope>NUCLEOTIDE SEQUENCE [LARGE SCALE GENOMIC DNA]</scope>
    <source>
        <strain evidence="2 3">LOOC260</strain>
    </source>
</reference>
<sequence length="230" mass="25104">MTLFNEKFVAHELSNSTITSKIVTNVNQNLTQYGLPDNVMTKKQADTLIKTSVKQVYAGDEIDLNLNPTFNRAEKLVNENLEGLGVSTSLLPTSVTSTVKAKINSVVTQQINTEQIQSVTSELLAAKRIDTIMLIVSGILLAVMIIRALIGHHLISSLSWILIISALLTLVFVKGLTLFIPNLLANSSYLSLSTLSDQAVHDFGHFGYELALIILIVGAVLLGTRKAFKR</sequence>
<evidence type="ECO:0000313" key="2">
    <source>
        <dbReference type="EMBL" id="BAP86019.1"/>
    </source>
</evidence>
<gene>
    <name evidence="2" type="ORF">LOOC260_115090</name>
</gene>
<feature type="transmembrane region" description="Helical" evidence="1">
    <location>
        <begin position="131"/>
        <end position="150"/>
    </location>
</feature>
<dbReference type="STRING" id="1291742.LOOC260_115090"/>